<dbReference type="AlphaFoldDB" id="A0A0C7R636"/>
<keyword evidence="8" id="KW-0812">Transmembrane</keyword>
<dbReference type="PANTHER" id="PTHR43390:SF1">
    <property type="entry name" value="CHLOROPLAST PROCESSING PEPTIDASE"/>
    <property type="match status" value="1"/>
</dbReference>
<dbReference type="EMBL" id="CEKZ01000003">
    <property type="protein sequence ID" value="CEQ04310.1"/>
    <property type="molecule type" value="Genomic_DNA"/>
</dbReference>
<proteinExistence type="inferred from homology"/>
<accession>A0A0C7R636</accession>
<dbReference type="EC" id="3.4.21.89" evidence="4 8"/>
<keyword evidence="8" id="KW-0472">Membrane</keyword>
<comment type="similarity">
    <text evidence="3 9">Belongs to the peptidase S26 family.</text>
</comment>
<organism evidence="11 12">
    <name type="scientific">Paraclostridium sordellii</name>
    <name type="common">Clostridium sordellii</name>
    <dbReference type="NCBI Taxonomy" id="1505"/>
    <lineage>
        <taxon>Bacteria</taxon>
        <taxon>Bacillati</taxon>
        <taxon>Bacillota</taxon>
        <taxon>Clostridia</taxon>
        <taxon>Peptostreptococcales</taxon>
        <taxon>Peptostreptococcaceae</taxon>
        <taxon>Paraclostridium</taxon>
    </lineage>
</organism>
<keyword evidence="8" id="KW-1133">Transmembrane helix</keyword>
<name>A0A0C7R636_PARSO</name>
<evidence type="ECO:0000259" key="10">
    <source>
        <dbReference type="Pfam" id="PF10502"/>
    </source>
</evidence>
<dbReference type="GO" id="GO:0006465">
    <property type="term" value="P:signal peptide processing"/>
    <property type="evidence" value="ECO:0007669"/>
    <property type="project" value="InterPro"/>
</dbReference>
<dbReference type="Proteomes" id="UP000049127">
    <property type="component" value="Unassembled WGS sequence"/>
</dbReference>
<evidence type="ECO:0000256" key="7">
    <source>
        <dbReference type="PIRSR" id="PIRSR600223-1"/>
    </source>
</evidence>
<evidence type="ECO:0000256" key="2">
    <source>
        <dbReference type="ARBA" id="ARBA00004401"/>
    </source>
</evidence>
<dbReference type="NCBIfam" id="TIGR02227">
    <property type="entry name" value="sigpep_I_bact"/>
    <property type="match status" value="1"/>
</dbReference>
<sequence length="177" mass="19721">MKSKIISKTIEWGKVTTLAVIMGLIVTYFIVPTVVSGESMYPTLNTEDYLIINKIAYKNNHPNRGDIVVFRSELKDINGVNKSLIKRIIGVPGDHIVIKDGDVYINNQLSNEPYINNSYTDGYIDMVIPKGYYFAMGDNRVVSKDSRDSEVGVISESDIVGKVNLRLFPLDEIGTVG</sequence>
<dbReference type="InterPro" id="IPR019533">
    <property type="entry name" value="Peptidase_S26"/>
</dbReference>
<comment type="subcellular location">
    <subcellularLocation>
        <location evidence="2">Cell membrane</location>
        <topology evidence="2">Single-pass type II membrane protein</topology>
    </subcellularLocation>
    <subcellularLocation>
        <location evidence="9">Membrane</location>
        <topology evidence="9">Single-pass type II membrane protein</topology>
    </subcellularLocation>
</comment>
<evidence type="ECO:0000313" key="11">
    <source>
        <dbReference type="EMBL" id="CEQ04310.1"/>
    </source>
</evidence>
<gene>
    <name evidence="11" type="primary">sip2_1</name>
    <name evidence="11" type="ORF">R28058_20431</name>
</gene>
<evidence type="ECO:0000256" key="6">
    <source>
        <dbReference type="ARBA" id="ARBA00022801"/>
    </source>
</evidence>
<dbReference type="RefSeq" id="WP_330373406.1">
    <property type="nucleotide sequence ID" value="NZ_CDNF01000014.1"/>
</dbReference>
<evidence type="ECO:0000256" key="4">
    <source>
        <dbReference type="ARBA" id="ARBA00013208"/>
    </source>
</evidence>
<keyword evidence="6 8" id="KW-0378">Hydrolase</keyword>
<feature type="domain" description="Peptidase S26" evidence="10">
    <location>
        <begin position="10"/>
        <end position="167"/>
    </location>
</feature>
<dbReference type="CDD" id="cd06530">
    <property type="entry name" value="S26_SPase_I"/>
    <property type="match status" value="1"/>
</dbReference>
<dbReference type="PRINTS" id="PR00727">
    <property type="entry name" value="LEADERPTASE"/>
</dbReference>
<dbReference type="GO" id="GO:0009003">
    <property type="term" value="F:signal peptidase activity"/>
    <property type="evidence" value="ECO:0007669"/>
    <property type="project" value="UniProtKB-EC"/>
</dbReference>
<dbReference type="InterPro" id="IPR019757">
    <property type="entry name" value="Pept_S26A_signal_pept_1_Lys-AS"/>
</dbReference>
<evidence type="ECO:0000256" key="5">
    <source>
        <dbReference type="ARBA" id="ARBA00022670"/>
    </source>
</evidence>
<dbReference type="SUPFAM" id="SSF51306">
    <property type="entry name" value="LexA/Signal peptidase"/>
    <property type="match status" value="1"/>
</dbReference>
<feature type="transmembrane region" description="Helical" evidence="8">
    <location>
        <begin position="12"/>
        <end position="31"/>
    </location>
</feature>
<dbReference type="Pfam" id="PF10502">
    <property type="entry name" value="Peptidase_S26"/>
    <property type="match status" value="1"/>
</dbReference>
<dbReference type="PROSITE" id="PS00501">
    <property type="entry name" value="SPASE_I_1"/>
    <property type="match status" value="1"/>
</dbReference>
<dbReference type="InterPro" id="IPR036286">
    <property type="entry name" value="LexA/Signal_pep-like_sf"/>
</dbReference>
<dbReference type="GO" id="GO:0005886">
    <property type="term" value="C:plasma membrane"/>
    <property type="evidence" value="ECO:0007669"/>
    <property type="project" value="UniProtKB-SubCell"/>
</dbReference>
<protein>
    <recommendedName>
        <fullName evidence="4 8">Signal peptidase I</fullName>
        <ecNumber evidence="4 8">3.4.21.89</ecNumber>
    </recommendedName>
</protein>
<evidence type="ECO:0000256" key="8">
    <source>
        <dbReference type="RuleBase" id="RU003993"/>
    </source>
</evidence>
<dbReference type="PROSITE" id="PS00760">
    <property type="entry name" value="SPASE_I_2"/>
    <property type="match status" value="1"/>
</dbReference>
<evidence type="ECO:0000256" key="3">
    <source>
        <dbReference type="ARBA" id="ARBA00009370"/>
    </source>
</evidence>
<feature type="active site" evidence="7">
    <location>
        <position position="86"/>
    </location>
</feature>
<keyword evidence="5 8" id="KW-0645">Protease</keyword>
<dbReference type="Gene3D" id="2.10.109.10">
    <property type="entry name" value="Umud Fragment, subunit A"/>
    <property type="match status" value="1"/>
</dbReference>
<dbReference type="PANTHER" id="PTHR43390">
    <property type="entry name" value="SIGNAL PEPTIDASE I"/>
    <property type="match status" value="1"/>
</dbReference>
<dbReference type="InterPro" id="IPR000223">
    <property type="entry name" value="Pept_S26A_signal_pept_1"/>
</dbReference>
<dbReference type="InterPro" id="IPR019756">
    <property type="entry name" value="Pept_S26A_signal_pept_1_Ser-AS"/>
</dbReference>
<feature type="active site" evidence="7">
    <location>
        <position position="39"/>
    </location>
</feature>
<reference evidence="11 12" key="1">
    <citation type="submission" date="2015-01" db="EMBL/GenBank/DDBJ databases">
        <authorList>
            <person name="Aslett A.Martin."/>
            <person name="De Silva Nishadi"/>
        </authorList>
    </citation>
    <scope>NUCLEOTIDE SEQUENCE [LARGE SCALE GENOMIC DNA]</scope>
    <source>
        <strain evidence="11 12">R28058</strain>
    </source>
</reference>
<comment type="catalytic activity">
    <reaction evidence="1 8">
        <text>Cleavage of hydrophobic, N-terminal signal or leader sequences from secreted and periplasmic proteins.</text>
        <dbReference type="EC" id="3.4.21.89"/>
    </reaction>
</comment>
<evidence type="ECO:0000313" key="12">
    <source>
        <dbReference type="Proteomes" id="UP000049127"/>
    </source>
</evidence>
<evidence type="ECO:0000256" key="1">
    <source>
        <dbReference type="ARBA" id="ARBA00000677"/>
    </source>
</evidence>
<evidence type="ECO:0000256" key="9">
    <source>
        <dbReference type="RuleBase" id="RU362042"/>
    </source>
</evidence>
<dbReference type="GO" id="GO:0004252">
    <property type="term" value="F:serine-type endopeptidase activity"/>
    <property type="evidence" value="ECO:0007669"/>
    <property type="project" value="InterPro"/>
</dbReference>